<evidence type="ECO:0000313" key="12">
    <source>
        <dbReference type="Proteomes" id="UP000679008"/>
    </source>
</evidence>
<dbReference type="PANTHER" id="PTHR30221:SF1">
    <property type="entry name" value="SMALL-CONDUCTANCE MECHANOSENSITIVE CHANNEL"/>
    <property type="match status" value="1"/>
</dbReference>
<evidence type="ECO:0000259" key="9">
    <source>
        <dbReference type="Pfam" id="PF21082"/>
    </source>
</evidence>
<feature type="domain" description="Mechanosensitive ion channel transmembrane helices 2/3" evidence="10">
    <location>
        <begin position="72"/>
        <end position="107"/>
    </location>
</feature>
<dbReference type="InterPro" id="IPR006685">
    <property type="entry name" value="MscS_channel_2nd"/>
</dbReference>
<evidence type="ECO:0000256" key="6">
    <source>
        <dbReference type="ARBA" id="ARBA00023136"/>
    </source>
</evidence>
<dbReference type="SUPFAM" id="SSF82861">
    <property type="entry name" value="Mechanosensitive channel protein MscS (YggB), transmembrane region"/>
    <property type="match status" value="1"/>
</dbReference>
<dbReference type="InterPro" id="IPR049142">
    <property type="entry name" value="MS_channel_1st"/>
</dbReference>
<proteinExistence type="inferred from homology"/>
<dbReference type="Proteomes" id="UP000679008">
    <property type="component" value="Unassembled WGS sequence"/>
</dbReference>
<keyword evidence="4 7" id="KW-0812">Transmembrane</keyword>
<feature type="transmembrane region" description="Helical" evidence="7">
    <location>
        <begin position="26"/>
        <end position="43"/>
    </location>
</feature>
<feature type="domain" description="Mechanosensitive ion channel MscS C-terminal" evidence="9">
    <location>
        <begin position="182"/>
        <end position="263"/>
    </location>
</feature>
<dbReference type="InterPro" id="IPR049278">
    <property type="entry name" value="MS_channel_C"/>
</dbReference>
<dbReference type="EMBL" id="JAGPXB010000001">
    <property type="protein sequence ID" value="MBQ0907220.1"/>
    <property type="molecule type" value="Genomic_DNA"/>
</dbReference>
<comment type="caution">
    <text evidence="11">The sequence shown here is derived from an EMBL/GenBank/DDBJ whole genome shotgun (WGS) entry which is preliminary data.</text>
</comment>
<dbReference type="InterPro" id="IPR011066">
    <property type="entry name" value="MscS_channel_C_sf"/>
</dbReference>
<keyword evidence="5 7" id="KW-1133">Transmembrane helix</keyword>
<evidence type="ECO:0000259" key="8">
    <source>
        <dbReference type="Pfam" id="PF00924"/>
    </source>
</evidence>
<accession>A0ABS5CZM4</accession>
<evidence type="ECO:0000256" key="4">
    <source>
        <dbReference type="ARBA" id="ARBA00022692"/>
    </source>
</evidence>
<dbReference type="Gene3D" id="2.30.30.60">
    <property type="match status" value="1"/>
</dbReference>
<dbReference type="SUPFAM" id="SSF50182">
    <property type="entry name" value="Sm-like ribonucleoproteins"/>
    <property type="match status" value="1"/>
</dbReference>
<name>A0ABS5CZM4_9FLAO</name>
<evidence type="ECO:0000256" key="1">
    <source>
        <dbReference type="ARBA" id="ARBA00004651"/>
    </source>
</evidence>
<keyword evidence="6 7" id="KW-0472">Membrane</keyword>
<dbReference type="Gene3D" id="1.10.287.1260">
    <property type="match status" value="1"/>
</dbReference>
<feature type="transmembrane region" description="Helical" evidence="7">
    <location>
        <begin position="92"/>
        <end position="122"/>
    </location>
</feature>
<feature type="transmembrane region" description="Helical" evidence="7">
    <location>
        <begin position="63"/>
        <end position="86"/>
    </location>
</feature>
<dbReference type="Pfam" id="PF05552">
    <property type="entry name" value="MS_channel_1st_1"/>
    <property type="match status" value="1"/>
</dbReference>
<dbReference type="InterPro" id="IPR011014">
    <property type="entry name" value="MscS_channel_TM-2"/>
</dbReference>
<feature type="domain" description="Mechanosensitive ion channel MscS" evidence="8">
    <location>
        <begin position="109"/>
        <end position="174"/>
    </location>
</feature>
<dbReference type="InterPro" id="IPR023408">
    <property type="entry name" value="MscS_beta-dom_sf"/>
</dbReference>
<sequence length="274" mass="30370">MIVDTNKLSSYLENFITVLVDYSPKLISAFIILFVGLYLIRLINRFINKIMVSRELDPTLTRFLSDILIWVLRVILFVSFISKLGIETSSFVAILGAMGLAVGLSLQGSLSNFAGGMLIILFKPFRVNDTIEAQGVTGTVTDIQIFVTKLITANNQTIFVPNGSLSNGNIINYSIEKTRRADLTIAISYETNIKTAIEIIEKVLQNNSKVLKNPAPNVSVKNLTDNSIQLAVRPWALNEDFGDMTAEVLQECKEKFDTAGIVIQPYVKEASLQN</sequence>
<comment type="subcellular location">
    <subcellularLocation>
        <location evidence="1">Cell membrane</location>
        <topology evidence="1">Multi-pass membrane protein</topology>
    </subcellularLocation>
</comment>
<dbReference type="InterPro" id="IPR010920">
    <property type="entry name" value="LSM_dom_sf"/>
</dbReference>
<dbReference type="SUPFAM" id="SSF82689">
    <property type="entry name" value="Mechanosensitive channel protein MscS (YggB), C-terminal domain"/>
    <property type="match status" value="1"/>
</dbReference>
<comment type="similarity">
    <text evidence="2">Belongs to the MscS (TC 1.A.23) family.</text>
</comment>
<dbReference type="Pfam" id="PF00924">
    <property type="entry name" value="MS_channel_2nd"/>
    <property type="match status" value="1"/>
</dbReference>
<organism evidence="11 12">
    <name type="scientific">Flavobacterium erciyesense</name>
    <dbReference type="NCBI Taxonomy" id="2825842"/>
    <lineage>
        <taxon>Bacteria</taxon>
        <taxon>Pseudomonadati</taxon>
        <taxon>Bacteroidota</taxon>
        <taxon>Flavobacteriia</taxon>
        <taxon>Flavobacteriales</taxon>
        <taxon>Flavobacteriaceae</taxon>
        <taxon>Flavobacterium</taxon>
    </lineage>
</organism>
<dbReference type="Pfam" id="PF21088">
    <property type="entry name" value="MS_channel_1st"/>
    <property type="match status" value="1"/>
</dbReference>
<keyword evidence="12" id="KW-1185">Reference proteome</keyword>
<gene>
    <name evidence="11" type="ORF">KBJ98_00730</name>
</gene>
<evidence type="ECO:0000256" key="2">
    <source>
        <dbReference type="ARBA" id="ARBA00008017"/>
    </source>
</evidence>
<evidence type="ECO:0000259" key="10">
    <source>
        <dbReference type="Pfam" id="PF21088"/>
    </source>
</evidence>
<reference evidence="11 12" key="1">
    <citation type="submission" date="2021-04" db="EMBL/GenBank/DDBJ databases">
        <title>Description of novel Flavobacterium sp. F-328.</title>
        <authorList>
            <person name="Saticioglu I.B."/>
        </authorList>
    </citation>
    <scope>NUCLEOTIDE SEQUENCE [LARGE SCALE GENOMIC DNA]</scope>
    <source>
        <strain evidence="11 12">F-328</strain>
    </source>
</reference>
<dbReference type="PANTHER" id="PTHR30221">
    <property type="entry name" value="SMALL-CONDUCTANCE MECHANOSENSITIVE CHANNEL"/>
    <property type="match status" value="1"/>
</dbReference>
<protein>
    <submittedName>
        <fullName evidence="11">Mechanosensitive ion channel</fullName>
    </submittedName>
</protein>
<dbReference type="InterPro" id="IPR045275">
    <property type="entry name" value="MscS_archaea/bacteria_type"/>
</dbReference>
<evidence type="ECO:0000256" key="3">
    <source>
        <dbReference type="ARBA" id="ARBA00022475"/>
    </source>
</evidence>
<dbReference type="Pfam" id="PF21082">
    <property type="entry name" value="MS_channel_3rd"/>
    <property type="match status" value="1"/>
</dbReference>
<keyword evidence="3" id="KW-1003">Cell membrane</keyword>
<evidence type="ECO:0000256" key="5">
    <source>
        <dbReference type="ARBA" id="ARBA00022989"/>
    </source>
</evidence>
<evidence type="ECO:0000256" key="7">
    <source>
        <dbReference type="SAM" id="Phobius"/>
    </source>
</evidence>
<dbReference type="RefSeq" id="WP_210787864.1">
    <property type="nucleotide sequence ID" value="NZ_JAGPXB010000001.1"/>
</dbReference>
<evidence type="ECO:0000313" key="11">
    <source>
        <dbReference type="EMBL" id="MBQ0907220.1"/>
    </source>
</evidence>
<dbReference type="InterPro" id="IPR008910">
    <property type="entry name" value="MSC_TM_helix"/>
</dbReference>
<dbReference type="Gene3D" id="3.30.70.100">
    <property type="match status" value="1"/>
</dbReference>